<feature type="region of interest" description="Disordered" evidence="1">
    <location>
        <begin position="520"/>
        <end position="540"/>
    </location>
</feature>
<feature type="region of interest" description="Disordered" evidence="1">
    <location>
        <begin position="473"/>
        <end position="494"/>
    </location>
</feature>
<evidence type="ECO:0000256" key="1">
    <source>
        <dbReference type="SAM" id="MobiDB-lite"/>
    </source>
</evidence>
<dbReference type="Proteomes" id="UP000244309">
    <property type="component" value="Unassembled WGS sequence"/>
</dbReference>
<dbReference type="InterPro" id="IPR019350">
    <property type="entry name" value="RNA_pol_I-sp_TIF_RRN6-like"/>
</dbReference>
<comment type="caution">
    <text evidence="3">The sequence shown here is derived from an EMBL/GenBank/DDBJ whole genome shotgun (WGS) entry which is preliminary data.</text>
</comment>
<dbReference type="STRING" id="45357.A0A2V1AP50"/>
<proteinExistence type="predicted"/>
<feature type="compositionally biased region" description="Polar residues" evidence="1">
    <location>
        <begin position="746"/>
        <end position="760"/>
    </location>
</feature>
<organism evidence="3 4">
    <name type="scientific">Candidozyma haemuli</name>
    <dbReference type="NCBI Taxonomy" id="45357"/>
    <lineage>
        <taxon>Eukaryota</taxon>
        <taxon>Fungi</taxon>
        <taxon>Dikarya</taxon>
        <taxon>Ascomycota</taxon>
        <taxon>Saccharomycotina</taxon>
        <taxon>Pichiomycetes</taxon>
        <taxon>Metschnikowiaceae</taxon>
        <taxon>Candidozyma</taxon>
    </lineage>
</organism>
<feature type="compositionally biased region" description="Basic residues" evidence="1">
    <location>
        <begin position="761"/>
        <end position="771"/>
    </location>
</feature>
<dbReference type="InterPro" id="IPR048535">
    <property type="entry name" value="RRN6_beta-prop"/>
</dbReference>
<dbReference type="Pfam" id="PF10214">
    <property type="entry name" value="Rrn6_beta-prop"/>
    <property type="match status" value="1"/>
</dbReference>
<keyword evidence="4" id="KW-1185">Reference proteome</keyword>
<accession>A0A2V1AP50</accession>
<feature type="domain" description="RRN6 beta-propeller" evidence="2">
    <location>
        <begin position="68"/>
        <end position="389"/>
    </location>
</feature>
<sequence length="771" mass="86966">MSWFRKKAHSTIYAPDLITEALTVESAPMNESFAYDPTEGDKIISINLGVAAYSDPIVIGNRKVFPKVKNNVLHLKGLAYVCGDNNTNLCVTPLLPTLNKATNLDSNDTKELLLPNAPKETNNYEYCIFPTPVLQIQASPFFPIIAIRCRSTIHFIKFSWSNDPDEKGPTLETLPCIIDVHELSGHEFAHIEFSSDDKHLFSIIDVRGNFAVWSLRHDSVWTTELRYTSVPSNQEKSSIPLTIANSEDLSAWKKICWDTQSSSLIAFSRKEATIFKLSEGRPNSSQKLITSDSWANIWDFKSFSKYALLLTSRELIFLESEKEAPFKRLLSWKHFLDDEDPSFRLHVCEAKREELFICSVFSQNTPMAMIYTLGFNQGRPALLCDPYFIRTSEDCSTFFFDSIRYNVDDDMTFFQVQSTGSGLHYSSLHGSESLELALTEKATRSASTLETEPTKDIFNMISIAEATNAFHSFSTSERMTHENEEIREDDNADGPTSVQLVQNYAFRLGNDIKKRLRIEEELPSEHGTQDSDEVSSNGSAKVPDVYIPSFTPFAAVADCVPLTIDDMEEFDSMVDQLSDFYNSCGIEVQKNVKQALKSLSLESEPSVQQLKEALDNVYTDHPNNGQAAMILANSLFKVSNEDIETRLQNLYREEVKKCDPELTSMFDDWDIQFPRERAKSAPPTVDTKKRGLLHRALTQNSQHMSQATSQLPQPSQAFPDSSQELPEPSSSQAISRSQKKSDVPKRQSQTLKRPGSQSTSQRKKKKKGGFA</sequence>
<feature type="compositionally biased region" description="Low complexity" evidence="1">
    <location>
        <begin position="721"/>
        <end position="732"/>
    </location>
</feature>
<dbReference type="PANTHER" id="PTHR28221:SF2">
    <property type="entry name" value="RNA POLYMERASE I-SPECIFIC TRANSCRIPTION INITIATION FACTOR RRN6"/>
    <property type="match status" value="1"/>
</dbReference>
<protein>
    <recommendedName>
        <fullName evidence="2">RRN6 beta-propeller domain-containing protein</fullName>
    </recommendedName>
</protein>
<dbReference type="VEuPathDB" id="FungiDB:CXQ85_003401"/>
<dbReference type="PANTHER" id="PTHR28221">
    <property type="entry name" value="RNA POLYMERASE I-SPECIFIC TRANSCRIPTION INITIATION FACTOR RRN6"/>
    <property type="match status" value="1"/>
</dbReference>
<dbReference type="OrthoDB" id="4090074at2759"/>
<dbReference type="RefSeq" id="XP_025340495.1">
    <property type="nucleotide sequence ID" value="XM_025487047.1"/>
</dbReference>
<feature type="compositionally biased region" description="Basic and acidic residues" evidence="1">
    <location>
        <begin position="520"/>
        <end position="529"/>
    </location>
</feature>
<dbReference type="GeneID" id="37008732"/>
<dbReference type="GO" id="GO:0070860">
    <property type="term" value="C:RNA polymerase I core factor complex"/>
    <property type="evidence" value="ECO:0007669"/>
    <property type="project" value="TreeGrafter"/>
</dbReference>
<gene>
    <name evidence="3" type="ORF">CXQ85_003401</name>
</gene>
<dbReference type="GO" id="GO:0042790">
    <property type="term" value="P:nucleolar large rRNA transcription by RNA polymerase I"/>
    <property type="evidence" value="ECO:0007669"/>
    <property type="project" value="TreeGrafter"/>
</dbReference>
<feature type="region of interest" description="Disordered" evidence="1">
    <location>
        <begin position="700"/>
        <end position="771"/>
    </location>
</feature>
<dbReference type="AlphaFoldDB" id="A0A2V1AP50"/>
<evidence type="ECO:0000259" key="2">
    <source>
        <dbReference type="Pfam" id="PF10214"/>
    </source>
</evidence>
<feature type="compositionally biased region" description="Polar residues" evidence="1">
    <location>
        <begin position="700"/>
        <end position="720"/>
    </location>
</feature>
<dbReference type="GO" id="GO:0001163">
    <property type="term" value="F:RNA polymerase I transcription regulatory region sequence-specific DNA binding"/>
    <property type="evidence" value="ECO:0007669"/>
    <property type="project" value="TreeGrafter"/>
</dbReference>
<reference evidence="3 4" key="1">
    <citation type="submission" date="2017-12" db="EMBL/GenBank/DDBJ databases">
        <title>Genome Sequence of a Multidrug-Resistant Candida haemulonii Isolate from a Patient with Chronic Leg Ulcers in Israel.</title>
        <authorList>
            <person name="Chow N.A."/>
            <person name="Gade L."/>
            <person name="Batra D."/>
            <person name="Rowe L.A."/>
            <person name="Ben-Ami R."/>
            <person name="Loparev V.N."/>
            <person name="Litvintseva A.P."/>
        </authorList>
    </citation>
    <scope>NUCLEOTIDE SEQUENCE [LARGE SCALE GENOMIC DNA]</scope>
    <source>
        <strain evidence="3 4">B11899</strain>
    </source>
</reference>
<dbReference type="EMBL" id="PKFO01000002">
    <property type="protein sequence ID" value="PVH19555.1"/>
    <property type="molecule type" value="Genomic_DNA"/>
</dbReference>
<evidence type="ECO:0000313" key="4">
    <source>
        <dbReference type="Proteomes" id="UP000244309"/>
    </source>
</evidence>
<name>A0A2V1AP50_9ASCO</name>
<evidence type="ECO:0000313" key="3">
    <source>
        <dbReference type="EMBL" id="PVH19555.1"/>
    </source>
</evidence>
<dbReference type="GO" id="GO:0001179">
    <property type="term" value="F:RNA polymerase I general transcription initiation factor binding"/>
    <property type="evidence" value="ECO:0007669"/>
    <property type="project" value="TreeGrafter"/>
</dbReference>